<gene>
    <name evidence="1" type="ORF">NCTC11978_03005</name>
</gene>
<evidence type="ECO:0000313" key="1">
    <source>
        <dbReference type="EMBL" id="STX39799.1"/>
    </source>
</evidence>
<evidence type="ECO:0000313" key="2">
    <source>
        <dbReference type="Proteomes" id="UP000254033"/>
    </source>
</evidence>
<sequence>MSLHSARTTSRYSNYSKQPGYALLVYTCISLNSDQTEMKVDIKAVKDLCGNSKEAVIYGFNFYNYQELYEAINSDGSIKAYNSDDYEYKNDLMVNSGHPFSSLYTHFKFVINDLLLENYKREQNGEPLVPLIFVVGLDSNQYDKTRIFERAQDPTEKGVTLTELRRCYKLAHEFGEDMTKVAEKTFKFVRLVSSDNGYQLETVEPFWKDEQWQKGLEERKKTTEKEMGTENRNNFWRKKFQTLIDETDEQQKKIDPTNT</sequence>
<reference evidence="1 2" key="1">
    <citation type="submission" date="2018-06" db="EMBL/GenBank/DDBJ databases">
        <authorList>
            <consortium name="Pathogen Informatics"/>
            <person name="Doyle S."/>
        </authorList>
    </citation>
    <scope>NUCLEOTIDE SEQUENCE [LARGE SCALE GENOMIC DNA]</scope>
    <source>
        <strain evidence="1 2">NCTC11978</strain>
    </source>
</reference>
<name>A0A378IXE7_9GAMM</name>
<dbReference type="EMBL" id="UGNY01000001">
    <property type="protein sequence ID" value="STX39799.1"/>
    <property type="molecule type" value="Genomic_DNA"/>
</dbReference>
<dbReference type="Proteomes" id="UP000254033">
    <property type="component" value="Unassembled WGS sequence"/>
</dbReference>
<proteinExistence type="predicted"/>
<protein>
    <submittedName>
        <fullName evidence="1">Uncharacterized protein</fullName>
    </submittedName>
</protein>
<dbReference type="AlphaFoldDB" id="A0A378IXE7"/>
<organism evidence="1 2">
    <name type="scientific">Legionella feeleii</name>
    <dbReference type="NCBI Taxonomy" id="453"/>
    <lineage>
        <taxon>Bacteria</taxon>
        <taxon>Pseudomonadati</taxon>
        <taxon>Pseudomonadota</taxon>
        <taxon>Gammaproteobacteria</taxon>
        <taxon>Legionellales</taxon>
        <taxon>Legionellaceae</taxon>
        <taxon>Legionella</taxon>
    </lineage>
</organism>
<accession>A0A378IXE7</accession>